<evidence type="ECO:0000256" key="1">
    <source>
        <dbReference type="SAM" id="MobiDB-lite"/>
    </source>
</evidence>
<dbReference type="Proteomes" id="UP000001017">
    <property type="component" value="Chromosome"/>
</dbReference>
<dbReference type="AlphaFoldDB" id="Q978H1"/>
<keyword evidence="3" id="KW-1185">Reference proteome</keyword>
<reference evidence="2 3" key="1">
    <citation type="journal article" date="1999" name="Proc. Jpn. Acad.">
        <title>Determination of the complete genomic DNA sequence of Thermoplasma volvanium GSS1.</title>
        <authorList>
            <person name="Kawashima T."/>
            <person name="Yamamoto Y."/>
            <person name="Aramaki H."/>
            <person name="Nunoshiba T."/>
            <person name="Kawamoto T."/>
            <person name="Watanabe K."/>
            <person name="Yamazaki M."/>
            <person name="Kanehori K."/>
            <person name="Amano N."/>
            <person name="Ohya Y."/>
            <person name="Makino K."/>
            <person name="Suzuki M."/>
        </authorList>
    </citation>
    <scope>NUCLEOTIDE SEQUENCE [LARGE SCALE GENOMIC DNA]</scope>
    <source>
        <strain evidence="3">ATCC 51530 / DSM 4299 / JCM 9571 / NBRC 15438 / GSS1</strain>
    </source>
</reference>
<feature type="compositionally biased region" description="Basic and acidic residues" evidence="1">
    <location>
        <begin position="15"/>
        <end position="33"/>
    </location>
</feature>
<organism evidence="2 3">
    <name type="scientific">Thermoplasma volcanium (strain ATCC 51530 / DSM 4299 / JCM 9571 / NBRC 15438 / GSS1)</name>
    <dbReference type="NCBI Taxonomy" id="273116"/>
    <lineage>
        <taxon>Archaea</taxon>
        <taxon>Methanobacteriati</taxon>
        <taxon>Thermoplasmatota</taxon>
        <taxon>Thermoplasmata</taxon>
        <taxon>Thermoplasmatales</taxon>
        <taxon>Thermoplasmataceae</taxon>
        <taxon>Thermoplasma</taxon>
    </lineage>
</organism>
<dbReference type="HOGENOM" id="CLU_2127966_0_0_2"/>
<protein>
    <submittedName>
        <fullName evidence="2">TVG1492202 protein</fullName>
    </submittedName>
</protein>
<gene>
    <name evidence="2" type="ORF">TVG1492202</name>
</gene>
<evidence type="ECO:0000313" key="2">
    <source>
        <dbReference type="EMBL" id="BAB60586.1"/>
    </source>
</evidence>
<accession>Q978H1</accession>
<sequence length="113" mass="12795">MESRRIFNVDSDGSEEGKNQDRQNRGHSNNNDRHLGCFDVRSGVFCMAHEGSGGIPMIQDREKKQPENGIKKYTNTDALNTSLEGKIVTISLLNGRFYGYCLFWVVRLLDIAL</sequence>
<dbReference type="PaxDb" id="273116-14325683"/>
<dbReference type="KEGG" id="tvo:TVG1492202"/>
<feature type="region of interest" description="Disordered" evidence="1">
    <location>
        <begin position="1"/>
        <end position="33"/>
    </location>
</feature>
<proteinExistence type="predicted"/>
<name>Q978H1_THEVO</name>
<reference evidence="2 3" key="2">
    <citation type="journal article" date="2000" name="Proc. Natl. Acad. Sci. U.S.A.">
        <title>Archaeal adaptation to higher temperatures revealed by genomic sequence of Thermoplasma volcanium.</title>
        <authorList>
            <person name="Kawashima T."/>
            <person name="Amano N."/>
            <person name="Koike H."/>
            <person name="Makino S."/>
            <person name="Higuchi S."/>
            <person name="Kawashima-Ohya Y."/>
            <person name="Watanabe K."/>
            <person name="Yamazaki M."/>
            <person name="Kanehori K."/>
            <person name="Kawamoto T."/>
            <person name="Nunoshiba T."/>
            <person name="Yamamoto Y."/>
            <person name="Aramaki H."/>
            <person name="Makino K."/>
            <person name="Suzuki M."/>
        </authorList>
    </citation>
    <scope>NUCLEOTIDE SEQUENCE [LARGE SCALE GENOMIC DNA]</scope>
    <source>
        <strain evidence="3">ATCC 51530 / DSM 4299 / JCM 9571 / NBRC 15438 / GSS1</strain>
    </source>
</reference>
<dbReference type="EMBL" id="BA000011">
    <property type="protein sequence ID" value="BAB60586.1"/>
    <property type="molecule type" value="Genomic_DNA"/>
</dbReference>
<evidence type="ECO:0000313" key="3">
    <source>
        <dbReference type="Proteomes" id="UP000001017"/>
    </source>
</evidence>